<protein>
    <recommendedName>
        <fullName evidence="10">DNA/RNA non-specific endonuclease domain-containing protein</fullName>
    </recommendedName>
</protein>
<feature type="region of interest" description="Disordered" evidence="5">
    <location>
        <begin position="136"/>
        <end position="315"/>
    </location>
</feature>
<dbReference type="GO" id="GO:0004521">
    <property type="term" value="F:RNA endonuclease activity"/>
    <property type="evidence" value="ECO:0007669"/>
    <property type="project" value="TreeGrafter"/>
</dbReference>
<evidence type="ECO:0008006" key="10">
    <source>
        <dbReference type="Google" id="ProtNLM"/>
    </source>
</evidence>
<dbReference type="InterPro" id="IPR044929">
    <property type="entry name" value="DNA/RNA_non-sp_Endonuclease_sf"/>
</dbReference>
<dbReference type="GO" id="GO:0000014">
    <property type="term" value="F:single-stranded DNA endodeoxyribonuclease activity"/>
    <property type="evidence" value="ECO:0007669"/>
    <property type="project" value="TreeGrafter"/>
</dbReference>
<dbReference type="GO" id="GO:0006309">
    <property type="term" value="P:apoptotic DNA fragmentation"/>
    <property type="evidence" value="ECO:0007669"/>
    <property type="project" value="TreeGrafter"/>
</dbReference>
<accession>T1JEC6</accession>
<dbReference type="PANTHER" id="PTHR13966:SF5">
    <property type="entry name" value="ENDONUCLEASE G, MITOCHONDRIAL"/>
    <property type="match status" value="1"/>
</dbReference>
<organism evidence="8 9">
    <name type="scientific">Strigamia maritima</name>
    <name type="common">European centipede</name>
    <name type="synonym">Geophilus maritimus</name>
    <dbReference type="NCBI Taxonomy" id="126957"/>
    <lineage>
        <taxon>Eukaryota</taxon>
        <taxon>Metazoa</taxon>
        <taxon>Ecdysozoa</taxon>
        <taxon>Arthropoda</taxon>
        <taxon>Myriapoda</taxon>
        <taxon>Chilopoda</taxon>
        <taxon>Pleurostigmophora</taxon>
        <taxon>Geophilomorpha</taxon>
        <taxon>Linotaeniidae</taxon>
        <taxon>Strigamia</taxon>
    </lineage>
</organism>
<dbReference type="Proteomes" id="UP000014500">
    <property type="component" value="Unassembled WGS sequence"/>
</dbReference>
<dbReference type="SMART" id="SM00892">
    <property type="entry name" value="Endonuclease_NS"/>
    <property type="match status" value="1"/>
</dbReference>
<dbReference type="STRING" id="126957.T1JEC6"/>
<name>T1JEC6_STRMM</name>
<dbReference type="SMART" id="SM00477">
    <property type="entry name" value="NUC"/>
    <property type="match status" value="1"/>
</dbReference>
<dbReference type="InterPro" id="IPR020821">
    <property type="entry name" value="ENPP1-3/EXOG-like_nuc-like"/>
</dbReference>
<dbReference type="GO" id="GO:0003676">
    <property type="term" value="F:nucleic acid binding"/>
    <property type="evidence" value="ECO:0007669"/>
    <property type="project" value="InterPro"/>
</dbReference>
<dbReference type="GO" id="GO:0046872">
    <property type="term" value="F:metal ion binding"/>
    <property type="evidence" value="ECO:0007669"/>
    <property type="project" value="InterPro"/>
</dbReference>
<comment type="similarity">
    <text evidence="1">Belongs to the DNA/RNA non-specific endonuclease family.</text>
</comment>
<evidence type="ECO:0000259" key="7">
    <source>
        <dbReference type="SMART" id="SM00892"/>
    </source>
</evidence>
<evidence type="ECO:0000256" key="3">
    <source>
        <dbReference type="ARBA" id="ARBA00022759"/>
    </source>
</evidence>
<feature type="region of interest" description="Disordered" evidence="5">
    <location>
        <begin position="366"/>
        <end position="389"/>
    </location>
</feature>
<reference evidence="9" key="1">
    <citation type="submission" date="2011-05" db="EMBL/GenBank/DDBJ databases">
        <authorList>
            <person name="Richards S.R."/>
            <person name="Qu J."/>
            <person name="Jiang H."/>
            <person name="Jhangiani S.N."/>
            <person name="Agravi P."/>
            <person name="Goodspeed R."/>
            <person name="Gross S."/>
            <person name="Mandapat C."/>
            <person name="Jackson L."/>
            <person name="Mathew T."/>
            <person name="Pu L."/>
            <person name="Thornton R."/>
            <person name="Saada N."/>
            <person name="Wilczek-Boney K.B."/>
            <person name="Lee S."/>
            <person name="Kovar C."/>
            <person name="Wu Y."/>
            <person name="Scherer S.E."/>
            <person name="Worley K.C."/>
            <person name="Muzny D.M."/>
            <person name="Gibbs R."/>
        </authorList>
    </citation>
    <scope>NUCLEOTIDE SEQUENCE</scope>
    <source>
        <strain evidence="9">Brora</strain>
    </source>
</reference>
<reference evidence="8" key="2">
    <citation type="submission" date="2015-02" db="UniProtKB">
        <authorList>
            <consortium name="EnsemblMetazoa"/>
        </authorList>
    </citation>
    <scope>IDENTIFICATION</scope>
</reference>
<feature type="active site" description="Proton acceptor" evidence="4">
    <location>
        <position position="668"/>
    </location>
</feature>
<evidence type="ECO:0000256" key="2">
    <source>
        <dbReference type="ARBA" id="ARBA00022722"/>
    </source>
</evidence>
<keyword evidence="2" id="KW-0540">Nuclease</keyword>
<evidence type="ECO:0000256" key="4">
    <source>
        <dbReference type="PIRSR" id="PIRSR640255-1"/>
    </source>
</evidence>
<feature type="domain" description="ENPP1-3/EXOG-like endonuclease/phosphodiesterase" evidence="6">
    <location>
        <begin position="604"/>
        <end position="819"/>
    </location>
</feature>
<evidence type="ECO:0000313" key="9">
    <source>
        <dbReference type="Proteomes" id="UP000014500"/>
    </source>
</evidence>
<dbReference type="PANTHER" id="PTHR13966">
    <property type="entry name" value="ENDONUCLEASE RELATED"/>
    <property type="match status" value="1"/>
</dbReference>
<dbReference type="EnsemblMetazoa" id="SMAR012168-RA">
    <property type="protein sequence ID" value="SMAR012168-PA"/>
    <property type="gene ID" value="SMAR012168"/>
</dbReference>
<dbReference type="HOGENOM" id="CLU_339896_0_0_1"/>
<sequence length="836" mass="94191">MEYTIPCSSVEYTIPCSSVEYTIPCASVEYTIPCSSVECAIPCTPTKCITCTSVECKIPCTPTECKIPCTPTEIIPCKSVEYTIPCSSEESKISHTPAKCQTLHHTPEECKISYIPEEYQTPHRPMERKISRLAKRKTPHRLAEWKTSTTSTPMKPQILGSPAKHQIPGSPTKHQIPSSPMKPQIVSSLTKHQIPDSPTKHQIPGSPVKPQIGSSTKHQIPGSPVKPQIGSSTKHQIPGSPTKHQIPGSPTKHQIPGSPTKHQIPGSPTKHQIPGSPTKHQIPGSPTKHKTMETETKHLTPGTPAGHKTPVTPDRDRLRRMGFVGLCRSTPSPNKRDIRRTARKLRLAPKLEYDYSEPEISWGGSRSFMSSPDTSRDSRFDTSEPNINRTFYCIPPNDGEDEMIEEIEEIEKMGPDITKSGTHFSPGLTSSGIFQSPSLTESGTHFSPGLTSSGIFQTPSITGSTRTFHSAPRGTFFSPGEEAPEEYEDIEMMGPANESGSFFLPEDTWNLSTEDEEMDESVAHESVIRTRKEEIAKLNRKQKKRHEMVLERRYECRGPVKEPKSVEVRGARPAMLPALRMTNYEDGAPVFPYPKFATRNIIQYDGFVVCYDNQTRTVCWTMELVKPQEVEKVRWLAPEDRVETRVAADFQSGEADYELVSDRFKKQHAAEIDYHVNRADDDAKEACAFTNVFPQSVEGKSRDAKTMFDALHDYVVFISRYKFTSYIIILTGALYLPQQADDGSWSVKYELIGANKVAVPTHFYKVILAPNWDRGYRFECYKFENKLYEGEIDVKNFLVSRHDLEKDTGFLIFHRIKDQEISDKRECPKELDVYFL</sequence>
<feature type="domain" description="DNA/RNA non-specific endonuclease/pyrophosphatase/phosphodiesterase" evidence="7">
    <location>
        <begin position="603"/>
        <end position="819"/>
    </location>
</feature>
<dbReference type="InterPro" id="IPR040255">
    <property type="entry name" value="Non-specific_endonuclease"/>
</dbReference>
<keyword evidence="3" id="KW-0378">Hydrolase</keyword>
<dbReference type="Gene3D" id="3.40.570.10">
    <property type="entry name" value="Extracellular Endonuclease, subunit A"/>
    <property type="match status" value="1"/>
</dbReference>
<dbReference type="GO" id="GO:0005634">
    <property type="term" value="C:nucleus"/>
    <property type="evidence" value="ECO:0007669"/>
    <property type="project" value="TreeGrafter"/>
</dbReference>
<dbReference type="InterPro" id="IPR001604">
    <property type="entry name" value="Endo_G_ENPP1-like_dom"/>
</dbReference>
<dbReference type="AlphaFoldDB" id="T1JEC6"/>
<evidence type="ECO:0000256" key="1">
    <source>
        <dbReference type="ARBA" id="ARBA00010052"/>
    </source>
</evidence>
<dbReference type="SUPFAM" id="SSF54060">
    <property type="entry name" value="His-Me finger endonucleases"/>
    <property type="match status" value="1"/>
</dbReference>
<dbReference type="EMBL" id="JH432116">
    <property type="status" value="NOT_ANNOTATED_CDS"/>
    <property type="molecule type" value="Genomic_DNA"/>
</dbReference>
<proteinExistence type="inferred from homology"/>
<evidence type="ECO:0000256" key="5">
    <source>
        <dbReference type="SAM" id="MobiDB-lite"/>
    </source>
</evidence>
<keyword evidence="3" id="KW-0255">Endonuclease</keyword>
<dbReference type="Pfam" id="PF01223">
    <property type="entry name" value="Endonuclease_NS"/>
    <property type="match status" value="1"/>
</dbReference>
<dbReference type="eggNOG" id="KOG3721">
    <property type="taxonomic scope" value="Eukaryota"/>
</dbReference>
<dbReference type="InterPro" id="IPR044925">
    <property type="entry name" value="His-Me_finger_sf"/>
</dbReference>
<keyword evidence="9" id="KW-1185">Reference proteome</keyword>
<dbReference type="GO" id="GO:0005743">
    <property type="term" value="C:mitochondrial inner membrane"/>
    <property type="evidence" value="ECO:0007669"/>
    <property type="project" value="TreeGrafter"/>
</dbReference>
<evidence type="ECO:0000313" key="8">
    <source>
        <dbReference type="EnsemblMetazoa" id="SMAR012168-PA"/>
    </source>
</evidence>
<evidence type="ECO:0000259" key="6">
    <source>
        <dbReference type="SMART" id="SM00477"/>
    </source>
</evidence>